<proteinExistence type="predicted"/>
<accession>W6PY77</accession>
<name>W6PY77_PENRF</name>
<evidence type="ECO:0000313" key="2">
    <source>
        <dbReference type="Proteomes" id="UP000030686"/>
    </source>
</evidence>
<dbReference type="STRING" id="1365484.W6PY77"/>
<dbReference type="OrthoDB" id="3766406at2759"/>
<protein>
    <submittedName>
        <fullName evidence="1">Genomic scaffold, ProqFM164S01</fullName>
    </submittedName>
</protein>
<reference evidence="1" key="1">
    <citation type="journal article" date="2014" name="Nat. Commun.">
        <title>Multiple recent horizontal transfers of a large genomic region in cheese making fungi.</title>
        <authorList>
            <person name="Cheeseman K."/>
            <person name="Ropars J."/>
            <person name="Renault P."/>
            <person name="Dupont J."/>
            <person name="Gouzy J."/>
            <person name="Branca A."/>
            <person name="Abraham A.L."/>
            <person name="Ceppi M."/>
            <person name="Conseiller E."/>
            <person name="Debuchy R."/>
            <person name="Malagnac F."/>
            <person name="Goarin A."/>
            <person name="Silar P."/>
            <person name="Lacoste S."/>
            <person name="Sallet E."/>
            <person name="Bensimon A."/>
            <person name="Giraud T."/>
            <person name="Brygoo Y."/>
        </authorList>
    </citation>
    <scope>NUCLEOTIDE SEQUENCE [LARGE SCALE GENOMIC DNA]</scope>
    <source>
        <strain evidence="1">FM164</strain>
    </source>
</reference>
<organism evidence="1 2">
    <name type="scientific">Penicillium roqueforti (strain FM164)</name>
    <dbReference type="NCBI Taxonomy" id="1365484"/>
    <lineage>
        <taxon>Eukaryota</taxon>
        <taxon>Fungi</taxon>
        <taxon>Dikarya</taxon>
        <taxon>Ascomycota</taxon>
        <taxon>Pezizomycotina</taxon>
        <taxon>Eurotiomycetes</taxon>
        <taxon>Eurotiomycetidae</taxon>
        <taxon>Eurotiales</taxon>
        <taxon>Aspergillaceae</taxon>
        <taxon>Penicillium</taxon>
    </lineage>
</organism>
<evidence type="ECO:0000313" key="1">
    <source>
        <dbReference type="EMBL" id="CDM28945.1"/>
    </source>
</evidence>
<gene>
    <name evidence="1" type="ORF">PROQFM164_S01g002756</name>
</gene>
<keyword evidence="2" id="KW-1185">Reference proteome</keyword>
<dbReference type="Proteomes" id="UP000030686">
    <property type="component" value="Unassembled WGS sequence"/>
</dbReference>
<dbReference type="OMA" id="CHICSIL"/>
<dbReference type="EMBL" id="HG792015">
    <property type="protein sequence ID" value="CDM28945.1"/>
    <property type="molecule type" value="Genomic_DNA"/>
</dbReference>
<sequence>MNKKMPINLPGLPLELLLMISEHCRHCLSRVMQRPIVFFAWDLHVSHSLPKGRTGCPEDGRRIDFLTRFARDLPQYYLCHACLRLHIWQNVALPGPKFKVPACVESLDRKVHRLKLPLYVMHYPSHAYYKFHCVHLQLSMRRFYRGAQFGIPVPSLLYTEAGTNPITKKALKLTKPYDEEKFQCSHMTTLLSIDVRICSNPPSLYLRTQELAVVRRQYLSLLFPDPKNDYDPTTKPRDQGRCDKSNASWQIEIRSMGQKEVCLVFTRWLDLGPGLSPDDDRWRCHNDHEFEVNLAEHEKVDP</sequence>
<dbReference type="AlphaFoldDB" id="W6PY77"/>